<feature type="region of interest" description="Disordered" evidence="4">
    <location>
        <begin position="1"/>
        <end position="20"/>
    </location>
</feature>
<dbReference type="PRINTS" id="PR00032">
    <property type="entry name" value="HTHARAC"/>
</dbReference>
<evidence type="ECO:0000256" key="1">
    <source>
        <dbReference type="ARBA" id="ARBA00023015"/>
    </source>
</evidence>
<organism evidence="6 7">
    <name type="scientific">Stenotrophomonas maltophilia</name>
    <name type="common">Pseudomonas maltophilia</name>
    <name type="synonym">Xanthomonas maltophilia</name>
    <dbReference type="NCBI Taxonomy" id="40324"/>
    <lineage>
        <taxon>Bacteria</taxon>
        <taxon>Pseudomonadati</taxon>
        <taxon>Pseudomonadota</taxon>
        <taxon>Gammaproteobacteria</taxon>
        <taxon>Lysobacterales</taxon>
        <taxon>Lysobacteraceae</taxon>
        <taxon>Stenotrophomonas</taxon>
        <taxon>Stenotrophomonas maltophilia group</taxon>
    </lineage>
</organism>
<evidence type="ECO:0000256" key="3">
    <source>
        <dbReference type="ARBA" id="ARBA00023163"/>
    </source>
</evidence>
<dbReference type="GO" id="GO:0043565">
    <property type="term" value="F:sequence-specific DNA binding"/>
    <property type="evidence" value="ECO:0007669"/>
    <property type="project" value="InterPro"/>
</dbReference>
<dbReference type="GO" id="GO:0003700">
    <property type="term" value="F:DNA-binding transcription factor activity"/>
    <property type="evidence" value="ECO:0007669"/>
    <property type="project" value="InterPro"/>
</dbReference>
<protein>
    <submittedName>
        <fullName evidence="6">AraC family transcriptional regulator</fullName>
    </submittedName>
</protein>
<dbReference type="InterPro" id="IPR009057">
    <property type="entry name" value="Homeodomain-like_sf"/>
</dbReference>
<accession>A0AAJ2TI88</accession>
<dbReference type="AlphaFoldDB" id="A0AAJ2TI88"/>
<dbReference type="InterPro" id="IPR018062">
    <property type="entry name" value="HTH_AraC-typ_CS"/>
</dbReference>
<dbReference type="Proteomes" id="UP001288387">
    <property type="component" value="Unassembled WGS sequence"/>
</dbReference>
<dbReference type="PROSITE" id="PS00041">
    <property type="entry name" value="HTH_ARAC_FAMILY_1"/>
    <property type="match status" value="1"/>
</dbReference>
<keyword evidence="1" id="KW-0805">Transcription regulation</keyword>
<reference evidence="6" key="1">
    <citation type="submission" date="2023-12" db="EMBL/GenBank/DDBJ databases">
        <title>'Antibacterial potential of Stenotrophomonas maltophilia cystic fibrosis isolates' (manuscript under preparation).</title>
        <authorList>
            <person name="Crisan C.V."/>
            <person name="Pettis M."/>
            <person name="Goldberg J.B."/>
        </authorList>
    </citation>
    <scope>NUCLEOTIDE SEQUENCE</scope>
    <source>
        <strain evidence="6">CCV129</strain>
    </source>
</reference>
<dbReference type="SMART" id="SM00342">
    <property type="entry name" value="HTH_ARAC"/>
    <property type="match status" value="1"/>
</dbReference>
<keyword evidence="2" id="KW-0238">DNA-binding</keyword>
<dbReference type="RefSeq" id="WP_099550967.1">
    <property type="nucleotide sequence ID" value="NZ_JAKJQX010000001.1"/>
</dbReference>
<comment type="caution">
    <text evidence="6">The sequence shown here is derived from an EMBL/GenBank/DDBJ whole genome shotgun (WGS) entry which is preliminary data.</text>
</comment>
<dbReference type="EMBL" id="JAXRVB010000002">
    <property type="protein sequence ID" value="MDZ5763383.1"/>
    <property type="molecule type" value="Genomic_DNA"/>
</dbReference>
<feature type="domain" description="HTH araC/xylS-type" evidence="5">
    <location>
        <begin position="183"/>
        <end position="280"/>
    </location>
</feature>
<dbReference type="InterPro" id="IPR050204">
    <property type="entry name" value="AraC_XylS_family_regulators"/>
</dbReference>
<evidence type="ECO:0000259" key="5">
    <source>
        <dbReference type="PROSITE" id="PS01124"/>
    </source>
</evidence>
<dbReference type="InterPro" id="IPR020449">
    <property type="entry name" value="Tscrpt_reg_AraC-type_HTH"/>
</dbReference>
<proteinExistence type="predicted"/>
<dbReference type="PANTHER" id="PTHR46796">
    <property type="entry name" value="HTH-TYPE TRANSCRIPTIONAL ACTIVATOR RHAS-RELATED"/>
    <property type="match status" value="1"/>
</dbReference>
<dbReference type="Pfam" id="PF12833">
    <property type="entry name" value="HTH_18"/>
    <property type="match status" value="1"/>
</dbReference>
<keyword evidence="3" id="KW-0804">Transcription</keyword>
<evidence type="ECO:0000256" key="2">
    <source>
        <dbReference type="ARBA" id="ARBA00023125"/>
    </source>
</evidence>
<evidence type="ECO:0000313" key="7">
    <source>
        <dbReference type="Proteomes" id="UP001288387"/>
    </source>
</evidence>
<dbReference type="SUPFAM" id="SSF46689">
    <property type="entry name" value="Homeodomain-like"/>
    <property type="match status" value="2"/>
</dbReference>
<evidence type="ECO:0000313" key="6">
    <source>
        <dbReference type="EMBL" id="MDZ5763383.1"/>
    </source>
</evidence>
<name>A0AAJ2TI88_STEMA</name>
<gene>
    <name evidence="6" type="ORF">U4I38_02750</name>
</gene>
<evidence type="ECO:0000256" key="4">
    <source>
        <dbReference type="SAM" id="MobiDB-lite"/>
    </source>
</evidence>
<dbReference type="InterPro" id="IPR018060">
    <property type="entry name" value="HTH_AraC"/>
</dbReference>
<sequence>MRALADQLLQETGPQPPAMVTSDDGAVVLLRHRFEPSEGGLGHPHQLRLGMAIGGGGRLQQRSQSGLLQGLWQPGQFNVVLPGDIGTYASPAVEVLGLAIDTGRHPLETHQLHDLQPLAARLQRDPVVTSVLQALWCSAQADACLPGFLEHGAQVLLHRLQQLAGHARATPPRGPALSVRQLQRLQEYIDTQYGQPLAVAQLAAALQMDPSTFSRALRAATGLPPYAFLTQRRMQWARAQLVQGRNVTEVALACGYANPSKFSAAFRRVVGCSPSAWATQHRSPW</sequence>
<dbReference type="PROSITE" id="PS01124">
    <property type="entry name" value="HTH_ARAC_FAMILY_2"/>
    <property type="match status" value="1"/>
</dbReference>
<dbReference type="Gene3D" id="1.10.10.60">
    <property type="entry name" value="Homeodomain-like"/>
    <property type="match status" value="1"/>
</dbReference>